<reference evidence="2" key="1">
    <citation type="submission" date="2021-04" db="EMBL/GenBank/DDBJ databases">
        <authorList>
            <person name="Rodrigo-Torres L."/>
            <person name="Arahal R. D."/>
            <person name="Lucena T."/>
        </authorList>
    </citation>
    <scope>NUCLEOTIDE SEQUENCE</scope>
    <source>
        <strain evidence="2">AS29M-1</strain>
    </source>
</reference>
<organism evidence="2 3">
    <name type="scientific">Parvicella tangerina</name>
    <dbReference type="NCBI Taxonomy" id="2829795"/>
    <lineage>
        <taxon>Bacteria</taxon>
        <taxon>Pseudomonadati</taxon>
        <taxon>Bacteroidota</taxon>
        <taxon>Flavobacteriia</taxon>
        <taxon>Flavobacteriales</taxon>
        <taxon>Parvicellaceae</taxon>
        <taxon>Parvicella</taxon>
    </lineage>
</organism>
<dbReference type="EMBL" id="OU015584">
    <property type="protein sequence ID" value="CAG5078915.1"/>
    <property type="molecule type" value="Genomic_DNA"/>
</dbReference>
<dbReference type="AlphaFoldDB" id="A0A916JM50"/>
<gene>
    <name evidence="2" type="ORF">CRYO30217_00805</name>
</gene>
<dbReference type="SUPFAM" id="SSF54427">
    <property type="entry name" value="NTF2-like"/>
    <property type="match status" value="1"/>
</dbReference>
<dbReference type="Pfam" id="PF14534">
    <property type="entry name" value="DUF4440"/>
    <property type="match status" value="1"/>
</dbReference>
<name>A0A916JM50_9FLAO</name>
<evidence type="ECO:0000313" key="3">
    <source>
        <dbReference type="Proteomes" id="UP000683507"/>
    </source>
</evidence>
<dbReference type="KEGG" id="ptan:CRYO30217_00805"/>
<proteinExistence type="predicted"/>
<dbReference type="InterPro" id="IPR032710">
    <property type="entry name" value="NTF2-like_dom_sf"/>
</dbReference>
<keyword evidence="3" id="KW-1185">Reference proteome</keyword>
<dbReference type="RefSeq" id="WP_258541029.1">
    <property type="nucleotide sequence ID" value="NZ_OU015584.1"/>
</dbReference>
<evidence type="ECO:0000313" key="2">
    <source>
        <dbReference type="EMBL" id="CAG5078915.1"/>
    </source>
</evidence>
<sequence length="158" mass="18362">MKQPLNISILLITLIAISVLPFNSCEEKKVEPQIDRDQVITSIQNKMKNQELCWNNGDIPGFMEHYWQSDSLMFIGKSGITYGWQATLDNYLNSYPDQVNMGTLNFDNNLIRFIDQETIQVIGKWHLTRPELDDLEGHYSLIWKKKDGEWVIISDHSS</sequence>
<dbReference type="Gene3D" id="3.10.450.50">
    <property type="match status" value="1"/>
</dbReference>
<dbReference type="InterPro" id="IPR027843">
    <property type="entry name" value="DUF4440"/>
</dbReference>
<accession>A0A916JM50</accession>
<evidence type="ECO:0000259" key="1">
    <source>
        <dbReference type="Pfam" id="PF14534"/>
    </source>
</evidence>
<dbReference type="Proteomes" id="UP000683507">
    <property type="component" value="Chromosome"/>
</dbReference>
<feature type="domain" description="DUF4440" evidence="1">
    <location>
        <begin position="53"/>
        <end position="152"/>
    </location>
</feature>
<protein>
    <recommendedName>
        <fullName evidence="1">DUF4440 domain-containing protein</fullName>
    </recommendedName>
</protein>